<feature type="binding site" evidence="9">
    <location>
        <begin position="437"/>
        <end position="440"/>
    </location>
    <ligand>
        <name>meso-2,6-diaminopimelate</name>
        <dbReference type="ChEBI" id="CHEBI:57791"/>
    </ligand>
</feature>
<comment type="pathway">
    <text evidence="9 10">Cell wall biogenesis; peptidoglycan biosynthesis.</text>
</comment>
<dbReference type="EC" id="6.3.2.13" evidence="9"/>
<evidence type="ECO:0000256" key="5">
    <source>
        <dbReference type="ARBA" id="ARBA00022840"/>
    </source>
</evidence>
<evidence type="ECO:0000259" key="12">
    <source>
        <dbReference type="Pfam" id="PF08245"/>
    </source>
</evidence>
<dbReference type="InterPro" id="IPR036565">
    <property type="entry name" value="Mur-like_cat_sf"/>
</dbReference>
<keyword evidence="9 10" id="KW-0131">Cell cycle</keyword>
<feature type="short sequence motif" description="Meso-diaminopimelate recognition motif" evidence="9">
    <location>
        <begin position="437"/>
        <end position="440"/>
    </location>
</feature>
<evidence type="ECO:0000259" key="11">
    <source>
        <dbReference type="Pfam" id="PF02875"/>
    </source>
</evidence>
<evidence type="ECO:0000313" key="14">
    <source>
        <dbReference type="Proteomes" id="UP000255193"/>
    </source>
</evidence>
<keyword evidence="9" id="KW-0460">Magnesium</keyword>
<dbReference type="GO" id="GO:0005737">
    <property type="term" value="C:cytoplasm"/>
    <property type="evidence" value="ECO:0007669"/>
    <property type="project" value="UniProtKB-SubCell"/>
</dbReference>
<reference evidence="13 14" key="1">
    <citation type="submission" date="2018-06" db="EMBL/GenBank/DDBJ databases">
        <authorList>
            <consortium name="Pathogen Informatics"/>
            <person name="Doyle S."/>
        </authorList>
    </citation>
    <scope>NUCLEOTIDE SEQUENCE [LARGE SCALE GENOMIC DNA]</scope>
    <source>
        <strain evidence="13 14">NCTC11091</strain>
    </source>
</reference>
<dbReference type="PANTHER" id="PTHR23135">
    <property type="entry name" value="MUR LIGASE FAMILY MEMBER"/>
    <property type="match status" value="1"/>
</dbReference>
<feature type="binding site" evidence="9">
    <location>
        <position position="494"/>
    </location>
    <ligand>
        <name>meso-2,6-diaminopimelate</name>
        <dbReference type="ChEBI" id="CHEBI:57791"/>
    </ligand>
</feature>
<comment type="catalytic activity">
    <reaction evidence="9">
        <text>UDP-N-acetyl-alpha-D-muramoyl-L-alanyl-D-glutamate + meso-2,6-diaminopimelate + ATP = UDP-N-acetyl-alpha-D-muramoyl-L-alanyl-gamma-D-glutamyl-meso-2,6-diaminopimelate + ADP + phosphate + H(+)</text>
        <dbReference type="Rhea" id="RHEA:23676"/>
        <dbReference type="ChEBI" id="CHEBI:15378"/>
        <dbReference type="ChEBI" id="CHEBI:30616"/>
        <dbReference type="ChEBI" id="CHEBI:43474"/>
        <dbReference type="ChEBI" id="CHEBI:57791"/>
        <dbReference type="ChEBI" id="CHEBI:83900"/>
        <dbReference type="ChEBI" id="CHEBI:83905"/>
        <dbReference type="ChEBI" id="CHEBI:456216"/>
        <dbReference type="EC" id="6.3.2.13"/>
    </reaction>
</comment>
<dbReference type="Gene3D" id="3.40.1390.10">
    <property type="entry name" value="MurE/MurF, N-terminal domain"/>
    <property type="match status" value="1"/>
</dbReference>
<feature type="modified residue" description="N6-carboxylysine" evidence="9">
    <location>
        <position position="248"/>
    </location>
</feature>
<dbReference type="RefSeq" id="WP_079352101.1">
    <property type="nucleotide sequence ID" value="NZ_CP171125.1"/>
</dbReference>
<feature type="binding site" evidence="9">
    <location>
        <begin position="181"/>
        <end position="182"/>
    </location>
    <ligand>
        <name>UDP-N-acetyl-alpha-D-muramoyl-L-alanyl-D-glutamate</name>
        <dbReference type="ChEBI" id="CHEBI:83900"/>
    </ligand>
</feature>
<feature type="binding site" evidence="9">
    <location>
        <position position="46"/>
    </location>
    <ligand>
        <name>UDP-N-acetyl-alpha-D-muramoyl-L-alanyl-D-glutamate</name>
        <dbReference type="ChEBI" id="CHEBI:83900"/>
    </ligand>
</feature>
<feature type="binding site" evidence="9">
    <location>
        <position position="216"/>
    </location>
    <ligand>
        <name>UDP-N-acetyl-alpha-D-muramoyl-L-alanyl-D-glutamate</name>
        <dbReference type="ChEBI" id="CHEBI:83900"/>
    </ligand>
</feature>
<keyword evidence="2 9" id="KW-0963">Cytoplasm</keyword>
<dbReference type="GO" id="GO:0000287">
    <property type="term" value="F:magnesium ion binding"/>
    <property type="evidence" value="ECO:0007669"/>
    <property type="project" value="UniProtKB-UniRule"/>
</dbReference>
<sequence>MQTLNQLFTQLDQVSDERALSSRNASARQTLSPLAKIAFAQWVADSRQIQPNDAFVLLKSQTPNAPPPPPEKISQYLAQAANRQAAFVVSEVALDQAVIPAGLPVLYAPDVRDYLGTLVQAQLQHGKPVQLPHVVAVTGTNGKTTVSQLIAQLMHAHGQRSAVMGTAGNGILPNLTPSTHTTLEVLAMQQQLHAFASQGVRILAIEASSHGLHQQRLQAMPIEVAIFTNLSRDHLDYHHDMADYAAAKARLFDRDYFTSLTHAVINLDDAASATMQTQARQTGVTVWTYSLQDPTADLFATDIAPSLAGVDFILHTPQGKLALHSPLLGRFNVANLLAAIGGALALGVQLDELPQAVASLAGASGRMQRIDSAQGGFIVDYAHTPDALTQVLASLRAHCVGKLWAVVGCGGDRDAGKRPLMTQAALDVADAVILTADNPRSEDPLAILADMQAGLSDAQRARVYVEPDRRAAIAYAVTAAGQDDLVVIAGKGHETYQEINGVRHDFDDRVVVAQALAAAGKA</sequence>
<protein>
    <recommendedName>
        <fullName evidence="9">UDP-N-acetylmuramoyl-L-alanyl-D-glutamate--2,6-diaminopimelate ligase</fullName>
        <ecNumber evidence="9">6.3.2.13</ecNumber>
    </recommendedName>
    <alternativeName>
        <fullName evidence="9">Meso-A2pm-adding enzyme</fullName>
    </alternativeName>
    <alternativeName>
        <fullName evidence="9">Meso-diaminopimelate-adding enzyme</fullName>
    </alternativeName>
    <alternativeName>
        <fullName evidence="9">UDP-MurNAc-L-Ala-D-Glu:meso-diaminopimelate ligase</fullName>
    </alternativeName>
    <alternativeName>
        <fullName evidence="9">UDP-MurNAc-tripeptide synthetase</fullName>
    </alternativeName>
    <alternativeName>
        <fullName evidence="9">UDP-N-acetylmuramyl-tripeptide synthetase</fullName>
    </alternativeName>
</protein>
<comment type="subcellular location">
    <subcellularLocation>
        <location evidence="9 10">Cytoplasm</location>
    </subcellularLocation>
</comment>
<dbReference type="UniPathway" id="UPA00219"/>
<dbReference type="GO" id="GO:0005524">
    <property type="term" value="F:ATP binding"/>
    <property type="evidence" value="ECO:0007669"/>
    <property type="project" value="UniProtKB-UniRule"/>
</dbReference>
<feature type="binding site" evidence="9">
    <location>
        <position position="208"/>
    </location>
    <ligand>
        <name>UDP-N-acetyl-alpha-D-muramoyl-L-alanyl-D-glutamate</name>
        <dbReference type="ChEBI" id="CHEBI:83900"/>
    </ligand>
</feature>
<dbReference type="SUPFAM" id="SSF63418">
    <property type="entry name" value="MurE/MurF N-terminal domain"/>
    <property type="match status" value="1"/>
</dbReference>
<keyword evidence="5 9" id="KW-0067">ATP-binding</keyword>
<evidence type="ECO:0000256" key="2">
    <source>
        <dbReference type="ARBA" id="ARBA00022490"/>
    </source>
</evidence>
<keyword evidence="3 9" id="KW-0436">Ligase</keyword>
<comment type="caution">
    <text evidence="9">Lacks conserved residue(s) required for the propagation of feature annotation.</text>
</comment>
<dbReference type="PANTHER" id="PTHR23135:SF4">
    <property type="entry name" value="UDP-N-ACETYLMURAMOYL-L-ALANYL-D-GLUTAMATE--2,6-DIAMINOPIMELATE LIGASE MURE HOMOLOG, CHLOROPLASTIC"/>
    <property type="match status" value="1"/>
</dbReference>
<dbReference type="GO" id="GO:0071555">
    <property type="term" value="P:cell wall organization"/>
    <property type="evidence" value="ECO:0007669"/>
    <property type="project" value="UniProtKB-KW"/>
</dbReference>
<feature type="binding site" evidence="9">
    <location>
        <position position="490"/>
    </location>
    <ligand>
        <name>meso-2,6-diaminopimelate</name>
        <dbReference type="ChEBI" id="CHEBI:57791"/>
    </ligand>
</feature>
<evidence type="ECO:0000313" key="13">
    <source>
        <dbReference type="EMBL" id="STY95852.1"/>
    </source>
</evidence>
<feature type="domain" description="Mur ligase C-terminal" evidence="11">
    <location>
        <begin position="365"/>
        <end position="492"/>
    </location>
</feature>
<evidence type="ECO:0000256" key="10">
    <source>
        <dbReference type="RuleBase" id="RU004135"/>
    </source>
</evidence>
<proteinExistence type="inferred from homology"/>
<dbReference type="InterPro" id="IPR035911">
    <property type="entry name" value="MurE/MurF_N"/>
</dbReference>
<dbReference type="Proteomes" id="UP000255193">
    <property type="component" value="Unassembled WGS sequence"/>
</dbReference>
<dbReference type="Pfam" id="PF08245">
    <property type="entry name" value="Mur_ligase_M"/>
    <property type="match status" value="1"/>
</dbReference>
<keyword evidence="7 9" id="KW-0573">Peptidoglycan synthesis</keyword>
<dbReference type="Gene3D" id="3.90.190.20">
    <property type="entry name" value="Mur ligase, C-terminal domain"/>
    <property type="match status" value="1"/>
</dbReference>
<dbReference type="InterPro" id="IPR013221">
    <property type="entry name" value="Mur_ligase_cen"/>
</dbReference>
<comment type="PTM">
    <text evidence="9">Carboxylation is probably crucial for Mg(2+) binding and, consequently, for the gamma-phosphate positioning of ATP.</text>
</comment>
<feature type="domain" description="Mur ligase central" evidence="12">
    <location>
        <begin position="137"/>
        <end position="341"/>
    </location>
</feature>
<keyword evidence="6 9" id="KW-0133">Cell shape</keyword>
<dbReference type="GO" id="GO:0004326">
    <property type="term" value="F:tetrahydrofolylpolyglutamate synthase activity"/>
    <property type="evidence" value="ECO:0007669"/>
    <property type="project" value="InterPro"/>
</dbReference>
<dbReference type="PROSITE" id="PS01011">
    <property type="entry name" value="FOLYLPOLYGLU_SYNT_1"/>
    <property type="match status" value="1"/>
</dbReference>
<name>A0A378Q590_9GAMM</name>
<dbReference type="NCBIfam" id="TIGR01085">
    <property type="entry name" value="murE"/>
    <property type="match status" value="1"/>
</dbReference>
<accession>A0A378Q590</accession>
<dbReference type="Gene3D" id="3.40.1190.10">
    <property type="entry name" value="Mur-like, catalytic domain"/>
    <property type="match status" value="1"/>
</dbReference>
<feature type="binding site" evidence="9">
    <location>
        <position position="413"/>
    </location>
    <ligand>
        <name>meso-2,6-diaminopimelate</name>
        <dbReference type="ChEBI" id="CHEBI:57791"/>
    </ligand>
</feature>
<keyword evidence="8 9" id="KW-0961">Cell wall biogenesis/degradation</keyword>
<dbReference type="InterPro" id="IPR005761">
    <property type="entry name" value="UDP-N-AcMur-Glu-dNH2Pim_ligase"/>
</dbReference>
<comment type="function">
    <text evidence="9">Catalyzes the addition of meso-diaminopimelic acid to the nucleotide precursor UDP-N-acetylmuramoyl-L-alanyl-D-glutamate (UMAG) in the biosynthesis of bacterial cell-wall peptidoglycan.</text>
</comment>
<dbReference type="SUPFAM" id="SSF53244">
    <property type="entry name" value="MurD-like peptide ligases, peptide-binding domain"/>
    <property type="match status" value="1"/>
</dbReference>
<dbReference type="AlphaFoldDB" id="A0A378Q590"/>
<feature type="binding site" evidence="9">
    <location>
        <begin position="139"/>
        <end position="145"/>
    </location>
    <ligand>
        <name>ATP</name>
        <dbReference type="ChEBI" id="CHEBI:30616"/>
    </ligand>
</feature>
<comment type="similarity">
    <text evidence="1 9">Belongs to the MurCDEF family. MurE subfamily.</text>
</comment>
<keyword evidence="4 9" id="KW-0547">Nucleotide-binding</keyword>
<dbReference type="InterPro" id="IPR004101">
    <property type="entry name" value="Mur_ligase_C"/>
</dbReference>
<evidence type="ECO:0000256" key="9">
    <source>
        <dbReference type="HAMAP-Rule" id="MF_00208"/>
    </source>
</evidence>
<dbReference type="GO" id="GO:0009252">
    <property type="term" value="P:peptidoglycan biosynthetic process"/>
    <property type="evidence" value="ECO:0007669"/>
    <property type="project" value="UniProtKB-UniRule"/>
</dbReference>
<evidence type="ECO:0000256" key="3">
    <source>
        <dbReference type="ARBA" id="ARBA00022598"/>
    </source>
</evidence>
<dbReference type="NCBIfam" id="NF001126">
    <property type="entry name" value="PRK00139.1-4"/>
    <property type="match status" value="1"/>
</dbReference>
<evidence type="ECO:0000256" key="7">
    <source>
        <dbReference type="ARBA" id="ARBA00022984"/>
    </source>
</evidence>
<dbReference type="SUPFAM" id="SSF53623">
    <property type="entry name" value="MurD-like peptide ligases, catalytic domain"/>
    <property type="match status" value="1"/>
</dbReference>
<feature type="binding site" evidence="9">
    <location>
        <position position="214"/>
    </location>
    <ligand>
        <name>UDP-N-acetyl-alpha-D-muramoyl-L-alanyl-D-glutamate</name>
        <dbReference type="ChEBI" id="CHEBI:83900"/>
    </ligand>
</feature>
<dbReference type="GO" id="GO:0008765">
    <property type="term" value="F:UDP-N-acetylmuramoylalanyl-D-glutamate-2,6-diaminopimelate ligase activity"/>
    <property type="evidence" value="ECO:0007669"/>
    <property type="project" value="UniProtKB-UniRule"/>
</dbReference>
<dbReference type="HAMAP" id="MF_00208">
    <property type="entry name" value="MurE"/>
    <property type="match status" value="1"/>
</dbReference>
<evidence type="ECO:0000256" key="8">
    <source>
        <dbReference type="ARBA" id="ARBA00023316"/>
    </source>
</evidence>
<dbReference type="GO" id="GO:0051301">
    <property type="term" value="P:cell division"/>
    <property type="evidence" value="ECO:0007669"/>
    <property type="project" value="UniProtKB-KW"/>
</dbReference>
<evidence type="ECO:0000256" key="4">
    <source>
        <dbReference type="ARBA" id="ARBA00022741"/>
    </source>
</evidence>
<organism evidence="13 14">
    <name type="scientific">Faucicola atlantae</name>
    <dbReference type="NCBI Taxonomy" id="34059"/>
    <lineage>
        <taxon>Bacteria</taxon>
        <taxon>Pseudomonadati</taxon>
        <taxon>Pseudomonadota</taxon>
        <taxon>Gammaproteobacteria</taxon>
        <taxon>Moraxellales</taxon>
        <taxon>Moraxellaceae</taxon>
        <taxon>Faucicola</taxon>
    </lineage>
</organism>
<comment type="cofactor">
    <cofactor evidence="9">
        <name>Mg(2+)</name>
        <dbReference type="ChEBI" id="CHEBI:18420"/>
    </cofactor>
</comment>
<gene>
    <name evidence="9 13" type="primary">murE</name>
    <name evidence="13" type="ORF">NCTC11091_01656</name>
</gene>
<dbReference type="InterPro" id="IPR036615">
    <property type="entry name" value="Mur_ligase_C_dom_sf"/>
</dbReference>
<keyword evidence="9 10" id="KW-0132">Cell division</keyword>
<dbReference type="EMBL" id="UGQA01000001">
    <property type="protein sequence ID" value="STY95852.1"/>
    <property type="molecule type" value="Genomic_DNA"/>
</dbReference>
<evidence type="ECO:0000256" key="1">
    <source>
        <dbReference type="ARBA" id="ARBA00005898"/>
    </source>
</evidence>
<dbReference type="GO" id="GO:0008360">
    <property type="term" value="P:regulation of cell shape"/>
    <property type="evidence" value="ECO:0007669"/>
    <property type="project" value="UniProtKB-KW"/>
</dbReference>
<dbReference type="Pfam" id="PF02875">
    <property type="entry name" value="Mur_ligase_C"/>
    <property type="match status" value="1"/>
</dbReference>
<dbReference type="InterPro" id="IPR018109">
    <property type="entry name" value="Folylpolyglutamate_synth_CS"/>
</dbReference>
<evidence type="ECO:0000256" key="6">
    <source>
        <dbReference type="ARBA" id="ARBA00022960"/>
    </source>
</evidence>